<dbReference type="Pfam" id="PF00004">
    <property type="entry name" value="AAA"/>
    <property type="match status" value="1"/>
</dbReference>
<evidence type="ECO:0000313" key="3">
    <source>
        <dbReference type="Proteomes" id="UP000308430"/>
    </source>
</evidence>
<dbReference type="OrthoDB" id="8552455at2"/>
<dbReference type="Gene3D" id="3.40.50.300">
    <property type="entry name" value="P-loop containing nucleotide triphosphate hydrolases"/>
    <property type="match status" value="1"/>
</dbReference>
<dbReference type="GO" id="GO:0005524">
    <property type="term" value="F:ATP binding"/>
    <property type="evidence" value="ECO:0007669"/>
    <property type="project" value="InterPro"/>
</dbReference>
<dbReference type="PANTHER" id="PTHR10046">
    <property type="entry name" value="ATP DEPENDENT LON PROTEASE FAMILY MEMBER"/>
    <property type="match status" value="1"/>
</dbReference>
<dbReference type="AlphaFoldDB" id="A0A4S4AZY5"/>
<dbReference type="GO" id="GO:0004176">
    <property type="term" value="F:ATP-dependent peptidase activity"/>
    <property type="evidence" value="ECO:0007669"/>
    <property type="project" value="InterPro"/>
</dbReference>
<protein>
    <submittedName>
        <fullName evidence="2">AAA family ATPase</fullName>
    </submittedName>
</protein>
<evidence type="ECO:0000259" key="1">
    <source>
        <dbReference type="Pfam" id="PF00004"/>
    </source>
</evidence>
<gene>
    <name evidence="2" type="ORF">E6C76_08685</name>
</gene>
<dbReference type="Proteomes" id="UP000308430">
    <property type="component" value="Unassembled WGS sequence"/>
</dbReference>
<evidence type="ECO:0000313" key="2">
    <source>
        <dbReference type="EMBL" id="THF65636.1"/>
    </source>
</evidence>
<dbReference type="GO" id="GO:0004252">
    <property type="term" value="F:serine-type endopeptidase activity"/>
    <property type="evidence" value="ECO:0007669"/>
    <property type="project" value="InterPro"/>
</dbReference>
<proteinExistence type="predicted"/>
<dbReference type="InterPro" id="IPR003959">
    <property type="entry name" value="ATPase_AAA_core"/>
</dbReference>
<name>A0A4S4AZY5_9RHOO</name>
<keyword evidence="3" id="KW-1185">Reference proteome</keyword>
<dbReference type="EMBL" id="SSOC01000003">
    <property type="protein sequence ID" value="THF65636.1"/>
    <property type="molecule type" value="Genomic_DNA"/>
</dbReference>
<feature type="domain" description="ATPase AAA-type core" evidence="1">
    <location>
        <begin position="187"/>
        <end position="323"/>
    </location>
</feature>
<sequence>MPVPDPGGRGPGEVSDPALAERAGRFRCLSRTRARADVMEGTRVHRSITRRTAVPASAPSEVVSPALAALREGVRAFRLRMRVAREAEAEACTYGRERMVRVFDPTRQPGKTLSGERDIRRRQEEILALLKQRGPLRLIGAESGLALAERLSVLYDSHPNFSAATDYVLQEEILARHRGEGLCGLRLLIHGGAGLGKTDYCLRLAELLGLPVRVMGMSSAQASAGLGGSETYWGNTQPGHVWSDLIQGDYANPVFVLDEIEKSDKRAGDPLGALYQLLEERTARAFEDKSVPWLPVDTRYVIWLATANDVSGLHPAMLSRFTLIEAREATRGQREQLAQTLYQAVLDEHGLRGKLPEALDRRALERLLNGSVRDMKRVLRSAVACALRSGDGRIQVPLAQDTGPRCIGFIQ</sequence>
<accession>A0A4S4AZY5</accession>
<organism evidence="2 3">
    <name type="scientific">Pseudothauera nasutitermitis</name>
    <dbReference type="NCBI Taxonomy" id="2565930"/>
    <lineage>
        <taxon>Bacteria</taxon>
        <taxon>Pseudomonadati</taxon>
        <taxon>Pseudomonadota</taxon>
        <taxon>Betaproteobacteria</taxon>
        <taxon>Rhodocyclales</taxon>
        <taxon>Zoogloeaceae</taxon>
        <taxon>Pseudothauera</taxon>
    </lineage>
</organism>
<dbReference type="GO" id="GO:0030163">
    <property type="term" value="P:protein catabolic process"/>
    <property type="evidence" value="ECO:0007669"/>
    <property type="project" value="InterPro"/>
</dbReference>
<dbReference type="InterPro" id="IPR027417">
    <property type="entry name" value="P-loop_NTPase"/>
</dbReference>
<dbReference type="InterPro" id="IPR027065">
    <property type="entry name" value="Lon_Prtase"/>
</dbReference>
<dbReference type="SUPFAM" id="SSF52540">
    <property type="entry name" value="P-loop containing nucleoside triphosphate hydrolases"/>
    <property type="match status" value="1"/>
</dbReference>
<reference evidence="2 3" key="1">
    <citation type="submission" date="2019-04" db="EMBL/GenBank/DDBJ databases">
        <title>Azoarcus nasutitermitis sp. nov. isolated from termite nest.</title>
        <authorList>
            <person name="Lin S.-Y."/>
            <person name="Hameed A."/>
            <person name="Hsu Y.-H."/>
            <person name="Young C.-C."/>
        </authorList>
    </citation>
    <scope>NUCLEOTIDE SEQUENCE [LARGE SCALE GENOMIC DNA]</scope>
    <source>
        <strain evidence="2 3">CC-YHH838</strain>
    </source>
</reference>
<dbReference type="GO" id="GO:0016887">
    <property type="term" value="F:ATP hydrolysis activity"/>
    <property type="evidence" value="ECO:0007669"/>
    <property type="project" value="InterPro"/>
</dbReference>
<comment type="caution">
    <text evidence="2">The sequence shown here is derived from an EMBL/GenBank/DDBJ whole genome shotgun (WGS) entry which is preliminary data.</text>
</comment>